<comment type="caution">
    <text evidence="1">The sequence shown here is derived from an EMBL/GenBank/DDBJ whole genome shotgun (WGS) entry which is preliminary data.</text>
</comment>
<dbReference type="HOGENOM" id="CLU_3266478_0_0_0"/>
<organism evidence="1 2">
    <name type="scientific">Blastopirellula marina DSM 3645</name>
    <dbReference type="NCBI Taxonomy" id="314230"/>
    <lineage>
        <taxon>Bacteria</taxon>
        <taxon>Pseudomonadati</taxon>
        <taxon>Planctomycetota</taxon>
        <taxon>Planctomycetia</taxon>
        <taxon>Pirellulales</taxon>
        <taxon>Pirellulaceae</taxon>
        <taxon>Blastopirellula</taxon>
    </lineage>
</organism>
<sequence>MDTLLFNAIFAHFDYVRVAWVVVLQWLLLGSESTVADDSIG</sequence>
<evidence type="ECO:0000313" key="2">
    <source>
        <dbReference type="Proteomes" id="UP000004358"/>
    </source>
</evidence>
<dbReference type="Proteomes" id="UP000004358">
    <property type="component" value="Unassembled WGS sequence"/>
</dbReference>
<name>A3ZPR6_9BACT</name>
<reference evidence="1 2" key="1">
    <citation type="submission" date="2006-02" db="EMBL/GenBank/DDBJ databases">
        <authorList>
            <person name="Amann R."/>
            <person name="Ferriera S."/>
            <person name="Johnson J."/>
            <person name="Kravitz S."/>
            <person name="Halpern A."/>
            <person name="Remington K."/>
            <person name="Beeson K."/>
            <person name="Tran B."/>
            <person name="Rogers Y.-H."/>
            <person name="Friedman R."/>
            <person name="Venter J.C."/>
        </authorList>
    </citation>
    <scope>NUCLEOTIDE SEQUENCE [LARGE SCALE GENOMIC DNA]</scope>
    <source>
        <strain evidence="1 2">DSM 3645</strain>
    </source>
</reference>
<dbReference type="AlphaFoldDB" id="A3ZPR6"/>
<dbReference type="STRING" id="314230.DSM3645_29222"/>
<dbReference type="EMBL" id="AANZ01000004">
    <property type="protein sequence ID" value="EAQ81744.1"/>
    <property type="molecule type" value="Genomic_DNA"/>
</dbReference>
<proteinExistence type="predicted"/>
<gene>
    <name evidence="1" type="ORF">DSM3645_29222</name>
</gene>
<accession>A3ZPR6</accession>
<protein>
    <submittedName>
        <fullName evidence="1">Uncharacterized protein</fullName>
    </submittedName>
</protein>
<evidence type="ECO:0000313" key="1">
    <source>
        <dbReference type="EMBL" id="EAQ81744.1"/>
    </source>
</evidence>